<keyword evidence="2" id="KW-1185">Reference proteome</keyword>
<name>A0AA41R0S3_9BACT</name>
<dbReference type="InterPro" id="IPR011004">
    <property type="entry name" value="Trimer_LpxA-like_sf"/>
</dbReference>
<organism evidence="1 2">
    <name type="scientific">Desulfatitalea alkaliphila</name>
    <dbReference type="NCBI Taxonomy" id="2929485"/>
    <lineage>
        <taxon>Bacteria</taxon>
        <taxon>Pseudomonadati</taxon>
        <taxon>Thermodesulfobacteriota</taxon>
        <taxon>Desulfobacteria</taxon>
        <taxon>Desulfobacterales</taxon>
        <taxon>Desulfosarcinaceae</taxon>
        <taxon>Desulfatitalea</taxon>
    </lineage>
</organism>
<dbReference type="InterPro" id="IPR050484">
    <property type="entry name" value="Transf_Hexapept/Carb_Anhydrase"/>
</dbReference>
<protein>
    <submittedName>
        <fullName evidence="1">Gamma carbonic anhydrase family protein</fullName>
    </submittedName>
</protein>
<evidence type="ECO:0000313" key="1">
    <source>
        <dbReference type="EMBL" id="MCJ8500047.1"/>
    </source>
</evidence>
<dbReference type="PANTHER" id="PTHR13061:SF29">
    <property type="entry name" value="GAMMA CARBONIC ANHYDRASE-LIKE 1, MITOCHONDRIAL-RELATED"/>
    <property type="match status" value="1"/>
</dbReference>
<evidence type="ECO:0000313" key="2">
    <source>
        <dbReference type="Proteomes" id="UP001165427"/>
    </source>
</evidence>
<dbReference type="InterPro" id="IPR047324">
    <property type="entry name" value="LbH_gamma_CA-like"/>
</dbReference>
<dbReference type="Pfam" id="PF00132">
    <property type="entry name" value="Hexapep"/>
    <property type="match status" value="1"/>
</dbReference>
<gene>
    <name evidence="1" type="ORF">MRX98_05635</name>
</gene>
<dbReference type="EMBL" id="JALJRB010000004">
    <property type="protein sequence ID" value="MCJ8500047.1"/>
    <property type="molecule type" value="Genomic_DNA"/>
</dbReference>
<dbReference type="AlphaFoldDB" id="A0AA41R0S3"/>
<dbReference type="CDD" id="cd04645">
    <property type="entry name" value="LbH_gamma_CA_like"/>
    <property type="match status" value="1"/>
</dbReference>
<proteinExistence type="predicted"/>
<accession>A0AA41R0S3</accession>
<dbReference type="PANTHER" id="PTHR13061">
    <property type="entry name" value="DYNACTIN SUBUNIT P25"/>
    <property type="match status" value="1"/>
</dbReference>
<reference evidence="1" key="1">
    <citation type="submission" date="2022-04" db="EMBL/GenBank/DDBJ databases">
        <title>Desulfatitalea alkaliphila sp. nov., a novel anaerobic sulfate-reducing bacterium isolated from terrestrial mud volcano, Taman Peninsula, Russia.</title>
        <authorList>
            <person name="Khomyakova M.A."/>
            <person name="Merkel A.Y."/>
            <person name="Slobodkin A.I."/>
        </authorList>
    </citation>
    <scope>NUCLEOTIDE SEQUENCE</scope>
    <source>
        <strain evidence="1">M08but</strain>
    </source>
</reference>
<sequence>MIIPYNGKHPVIGRNVYIAPTAVVIGDVVIEEGASIWFGAVVRGDTDRITIGARTNIQDQCVLHLDPGCPLTIGADVTVGHNAVVHGCTLEDKVLIGIGAVVLNNAVVRTGAVVAAGALVQEGQQIDACHLAAGVPAKIKKDYGKARLAVNVHEAEVYVGLSKAYRQHKS</sequence>
<dbReference type="RefSeq" id="WP_246903794.1">
    <property type="nucleotide sequence ID" value="NZ_JALJRB010000004.1"/>
</dbReference>
<dbReference type="Gene3D" id="2.160.10.10">
    <property type="entry name" value="Hexapeptide repeat proteins"/>
    <property type="match status" value="1"/>
</dbReference>
<comment type="caution">
    <text evidence="1">The sequence shown here is derived from an EMBL/GenBank/DDBJ whole genome shotgun (WGS) entry which is preliminary data.</text>
</comment>
<dbReference type="InterPro" id="IPR001451">
    <property type="entry name" value="Hexapep"/>
</dbReference>
<dbReference type="Proteomes" id="UP001165427">
    <property type="component" value="Unassembled WGS sequence"/>
</dbReference>
<dbReference type="SUPFAM" id="SSF51161">
    <property type="entry name" value="Trimeric LpxA-like enzymes"/>
    <property type="match status" value="1"/>
</dbReference>